<dbReference type="PANTHER" id="PTHR37807">
    <property type="entry name" value="OS07G0160300 PROTEIN"/>
    <property type="match status" value="1"/>
</dbReference>
<gene>
    <name evidence="1" type="ORF">HIJ39_20675</name>
</gene>
<dbReference type="EMBL" id="JABBVZ010000141">
    <property type="protein sequence ID" value="NMP24726.1"/>
    <property type="molecule type" value="Genomic_DNA"/>
</dbReference>
<dbReference type="Proteomes" id="UP000533476">
    <property type="component" value="Unassembled WGS sequence"/>
</dbReference>
<dbReference type="PANTHER" id="PTHR37807:SF3">
    <property type="entry name" value="OS07G0160300 PROTEIN"/>
    <property type="match status" value="1"/>
</dbReference>
<organism evidence="1 2">
    <name type="scientific">Sulfobacillus harzensis</name>
    <dbReference type="NCBI Taxonomy" id="2729629"/>
    <lineage>
        <taxon>Bacteria</taxon>
        <taxon>Bacillati</taxon>
        <taxon>Bacillota</taxon>
        <taxon>Clostridia</taxon>
        <taxon>Eubacteriales</taxon>
        <taxon>Clostridiales Family XVII. Incertae Sedis</taxon>
        <taxon>Sulfobacillus</taxon>
    </lineage>
</organism>
<keyword evidence="2" id="KW-1185">Reference proteome</keyword>
<dbReference type="AlphaFoldDB" id="A0A7Y0L7P4"/>
<accession>A0A7Y0L7P4</accession>
<evidence type="ECO:0000313" key="2">
    <source>
        <dbReference type="Proteomes" id="UP000533476"/>
    </source>
</evidence>
<evidence type="ECO:0000313" key="1">
    <source>
        <dbReference type="EMBL" id="NMP24726.1"/>
    </source>
</evidence>
<dbReference type="InterPro" id="IPR027417">
    <property type="entry name" value="P-loop_NTPase"/>
</dbReference>
<sequence>MPAVIAVTGHPASGKSTLADKLSKDLSLVVLHRDVFKEILFDTLGSETVEESQRYGVSSFALMQAAAEALMARGISLLLEANFSPGPGRQELLALCRRFNYRPAEVLVTAPEAVLATRFQRRIREGTRHPGHHDAERLIEQTLRMRQPYEPMQLGGPLWTIDTSQPTGSYYRGLKAAIQEWIAHE</sequence>
<keyword evidence="1" id="KW-0547">Nucleotide-binding</keyword>
<dbReference type="Gene3D" id="3.40.50.300">
    <property type="entry name" value="P-loop containing nucleotide triphosphate hydrolases"/>
    <property type="match status" value="1"/>
</dbReference>
<dbReference type="GO" id="GO:0005524">
    <property type="term" value="F:ATP binding"/>
    <property type="evidence" value="ECO:0007669"/>
    <property type="project" value="UniProtKB-KW"/>
</dbReference>
<dbReference type="Pfam" id="PF13671">
    <property type="entry name" value="AAA_33"/>
    <property type="match status" value="1"/>
</dbReference>
<protein>
    <submittedName>
        <fullName evidence="1">ATP-binding protein</fullName>
    </submittedName>
</protein>
<proteinExistence type="predicted"/>
<reference evidence="1 2" key="1">
    <citation type="submission" date="2020-04" db="EMBL/GenBank/DDBJ databases">
        <authorList>
            <person name="Zhang R."/>
            <person name="Schippers A."/>
        </authorList>
    </citation>
    <scope>NUCLEOTIDE SEQUENCE [LARGE SCALE GENOMIC DNA]</scope>
    <source>
        <strain evidence="1 2">DSM 109850</strain>
    </source>
</reference>
<dbReference type="SUPFAM" id="SSF52540">
    <property type="entry name" value="P-loop containing nucleoside triphosphate hydrolases"/>
    <property type="match status" value="1"/>
</dbReference>
<keyword evidence="1" id="KW-0067">ATP-binding</keyword>
<dbReference type="RefSeq" id="WP_169102932.1">
    <property type="nucleotide sequence ID" value="NZ_JABBVZ010000141.1"/>
</dbReference>
<comment type="caution">
    <text evidence="1">The sequence shown here is derived from an EMBL/GenBank/DDBJ whole genome shotgun (WGS) entry which is preliminary data.</text>
</comment>
<name>A0A7Y0L7P4_9FIRM</name>